<feature type="coiled-coil region" evidence="2">
    <location>
        <begin position="19"/>
        <end position="46"/>
    </location>
</feature>
<reference evidence="5" key="1">
    <citation type="submission" date="2020-11" db="EMBL/GenBank/DDBJ databases">
        <title>RNA virus dark matter in the feces of wild birds.</title>
        <authorList>
            <person name="Lu X."/>
            <person name="Yang X.S."/>
            <person name="Zhang W."/>
        </authorList>
    </citation>
    <scope>NUCLEOTIDE SEQUENCE</scope>
    <source>
        <strain evidence="5">PallassLeafWarbler156con45</strain>
    </source>
</reference>
<keyword evidence="4" id="KW-0812">Transmembrane</keyword>
<keyword evidence="2" id="KW-0175">Coiled coil</keyword>
<accession>A0A8K1U4D8</accession>
<keyword evidence="4" id="KW-1133">Transmembrane helix</keyword>
<evidence type="ECO:0008006" key="6">
    <source>
        <dbReference type="Google" id="ProtNLM"/>
    </source>
</evidence>
<dbReference type="Gene3D" id="2.40.10.10">
    <property type="entry name" value="Trypsin-like serine proteases"/>
    <property type="match status" value="2"/>
</dbReference>
<dbReference type="EMBL" id="MW239402">
    <property type="protein sequence ID" value="UGO57419.1"/>
    <property type="molecule type" value="Genomic_RNA"/>
</dbReference>
<feature type="compositionally biased region" description="Low complexity" evidence="3">
    <location>
        <begin position="416"/>
        <end position="426"/>
    </location>
</feature>
<evidence type="ECO:0000256" key="2">
    <source>
        <dbReference type="SAM" id="Coils"/>
    </source>
</evidence>
<feature type="region of interest" description="Disordered" evidence="3">
    <location>
        <begin position="486"/>
        <end position="526"/>
    </location>
</feature>
<name>A0A8K1U4D8_9VIRU</name>
<evidence type="ECO:0000313" key="5">
    <source>
        <dbReference type="EMBL" id="UGO57419.1"/>
    </source>
</evidence>
<protein>
    <recommendedName>
        <fullName evidence="6">Serine protease</fullName>
    </recommendedName>
</protein>
<evidence type="ECO:0000256" key="1">
    <source>
        <dbReference type="ARBA" id="ARBA00022801"/>
    </source>
</evidence>
<keyword evidence="4" id="KW-0472">Membrane</keyword>
<feature type="region of interest" description="Disordered" evidence="3">
    <location>
        <begin position="416"/>
        <end position="439"/>
    </location>
</feature>
<dbReference type="InterPro" id="IPR043504">
    <property type="entry name" value="Peptidase_S1_PA_chymotrypsin"/>
</dbReference>
<evidence type="ECO:0000256" key="3">
    <source>
        <dbReference type="SAM" id="MobiDB-lite"/>
    </source>
</evidence>
<organism evidence="5">
    <name type="scientific">Riboviria sp</name>
    <dbReference type="NCBI Taxonomy" id="2585031"/>
    <lineage>
        <taxon>Viruses</taxon>
        <taxon>Riboviria</taxon>
    </lineage>
</organism>
<sequence>MEAIKEDCRAEVTALHNTIDELVRTNNNMTQKINDWSANYTNLREEFEHYVLNNSKSMSFADLVVVALMVSSPLICYLAIVAVSNFFGRLARRLFGYFGYVRIVSDAPQDRPLVVLGKDSVGEEPSTSVPLRQEAFVPGSNYRDAKAPRCQVSINVNKDGALVTVGQAVWLEDYLVTALHVINMVQESSSLVSLESDGVVVNTSASDWRSVRGVDLAVLPYEQKLLQALKLKKGVVADTSFINGACVTINALSLSTSGWLMDHEKALGLVTYQGSTKSGFSGAAYMWDNKVVALHTGSTSYGIGYSATYALALIRSCIGFKKEAAGSGDDYGSNMGKLQELLKFNNRMGKRTLYQQITPDEVLIRVNGKYITFANEDIPLDYYEEMDREAASPGTVHRSDLGQVLAETSWEYSDMPSCSSISASPSKNLPVPSPRTDTARVNGRIDLAGDTPNCQSTTSSVQNQISELASAITMLMDGQQQMLARLNEVSRSIPRSSSPPSTSPRQAGKRTKSQRVSLNTSASKSL</sequence>
<proteinExistence type="predicted"/>
<dbReference type="GO" id="GO:0016787">
    <property type="term" value="F:hydrolase activity"/>
    <property type="evidence" value="ECO:0007669"/>
    <property type="project" value="UniProtKB-KW"/>
</dbReference>
<evidence type="ECO:0000256" key="4">
    <source>
        <dbReference type="SAM" id="Phobius"/>
    </source>
</evidence>
<feature type="compositionally biased region" description="Polar residues" evidence="3">
    <location>
        <begin position="514"/>
        <end position="526"/>
    </location>
</feature>
<feature type="compositionally biased region" description="Low complexity" evidence="3">
    <location>
        <begin position="490"/>
        <end position="505"/>
    </location>
</feature>
<dbReference type="SUPFAM" id="SSF50494">
    <property type="entry name" value="Trypsin-like serine proteases"/>
    <property type="match status" value="1"/>
</dbReference>
<dbReference type="InterPro" id="IPR009003">
    <property type="entry name" value="Peptidase_S1_PA"/>
</dbReference>
<feature type="transmembrane region" description="Helical" evidence="4">
    <location>
        <begin position="63"/>
        <end position="87"/>
    </location>
</feature>
<keyword evidence="1" id="KW-0378">Hydrolase</keyword>